<dbReference type="EMBL" id="BK032514">
    <property type="protein sequence ID" value="DAF45495.1"/>
    <property type="molecule type" value="Genomic_DNA"/>
</dbReference>
<protein>
    <submittedName>
        <fullName evidence="1">Uncharacterized protein</fullName>
    </submittedName>
</protein>
<proteinExistence type="predicted"/>
<evidence type="ECO:0000313" key="1">
    <source>
        <dbReference type="EMBL" id="DAF45495.1"/>
    </source>
</evidence>
<organism evidence="1">
    <name type="scientific">Siphoviridae sp. ctBLh2</name>
    <dbReference type="NCBI Taxonomy" id="2827803"/>
    <lineage>
        <taxon>Viruses</taxon>
        <taxon>Duplodnaviria</taxon>
        <taxon>Heunggongvirae</taxon>
        <taxon>Uroviricota</taxon>
        <taxon>Caudoviricetes</taxon>
    </lineage>
</organism>
<sequence>MTVLSIPGPLRPLLRNRQVGRKKAENGAERIKERSGIHKGFRTSLFSERGAAAGSAACFLTR</sequence>
<reference evidence="1" key="1">
    <citation type="journal article" date="2021" name="Proc. Natl. Acad. Sci. U.S.A.">
        <title>A Catalog of Tens of Thousands of Viruses from Human Metagenomes Reveals Hidden Associations with Chronic Diseases.</title>
        <authorList>
            <person name="Tisza M.J."/>
            <person name="Buck C.B."/>
        </authorList>
    </citation>
    <scope>NUCLEOTIDE SEQUENCE</scope>
    <source>
        <strain evidence="1">CtBLh2</strain>
    </source>
</reference>
<name>A0A8S5S472_9CAUD</name>
<accession>A0A8S5S472</accession>